<feature type="region of interest" description="Disordered" evidence="2">
    <location>
        <begin position="473"/>
        <end position="522"/>
    </location>
</feature>
<feature type="compositionally biased region" description="Polar residues" evidence="2">
    <location>
        <begin position="323"/>
        <end position="332"/>
    </location>
</feature>
<feature type="compositionally biased region" description="Polar residues" evidence="2">
    <location>
        <begin position="45"/>
        <end position="57"/>
    </location>
</feature>
<dbReference type="EMBL" id="MU006584">
    <property type="protein sequence ID" value="KAF2745094.1"/>
    <property type="molecule type" value="Genomic_DNA"/>
</dbReference>
<feature type="region of interest" description="Disordered" evidence="2">
    <location>
        <begin position="535"/>
        <end position="590"/>
    </location>
</feature>
<reference evidence="3" key="1">
    <citation type="journal article" date="2020" name="Stud. Mycol.">
        <title>101 Dothideomycetes genomes: a test case for predicting lifestyles and emergence of pathogens.</title>
        <authorList>
            <person name="Haridas S."/>
            <person name="Albert R."/>
            <person name="Binder M."/>
            <person name="Bloem J."/>
            <person name="Labutti K."/>
            <person name="Salamov A."/>
            <person name="Andreopoulos B."/>
            <person name="Baker S."/>
            <person name="Barry K."/>
            <person name="Bills G."/>
            <person name="Bluhm B."/>
            <person name="Cannon C."/>
            <person name="Castanera R."/>
            <person name="Culley D."/>
            <person name="Daum C."/>
            <person name="Ezra D."/>
            <person name="Gonzalez J."/>
            <person name="Henrissat B."/>
            <person name="Kuo A."/>
            <person name="Liang C."/>
            <person name="Lipzen A."/>
            <person name="Lutzoni F."/>
            <person name="Magnuson J."/>
            <person name="Mondo S."/>
            <person name="Nolan M."/>
            <person name="Ohm R."/>
            <person name="Pangilinan J."/>
            <person name="Park H.-J."/>
            <person name="Ramirez L."/>
            <person name="Alfaro M."/>
            <person name="Sun H."/>
            <person name="Tritt A."/>
            <person name="Yoshinaga Y."/>
            <person name="Zwiers L.-H."/>
            <person name="Turgeon B."/>
            <person name="Goodwin S."/>
            <person name="Spatafora J."/>
            <person name="Crous P."/>
            <person name="Grigoriev I."/>
        </authorList>
    </citation>
    <scope>NUCLEOTIDE SEQUENCE</scope>
    <source>
        <strain evidence="3">CBS 119925</strain>
    </source>
</reference>
<gene>
    <name evidence="3" type="ORF">M011DRAFT_447913</name>
</gene>
<accession>A0A6A6V5U9</accession>
<feature type="region of interest" description="Disordered" evidence="2">
    <location>
        <begin position="319"/>
        <end position="351"/>
    </location>
</feature>
<keyword evidence="1" id="KW-0175">Coiled coil</keyword>
<protein>
    <submittedName>
        <fullName evidence="3">Uncharacterized protein</fullName>
    </submittedName>
</protein>
<dbReference type="OrthoDB" id="5332316at2759"/>
<organism evidence="3 4">
    <name type="scientific">Sporormia fimetaria CBS 119925</name>
    <dbReference type="NCBI Taxonomy" id="1340428"/>
    <lineage>
        <taxon>Eukaryota</taxon>
        <taxon>Fungi</taxon>
        <taxon>Dikarya</taxon>
        <taxon>Ascomycota</taxon>
        <taxon>Pezizomycotina</taxon>
        <taxon>Dothideomycetes</taxon>
        <taxon>Pleosporomycetidae</taxon>
        <taxon>Pleosporales</taxon>
        <taxon>Sporormiaceae</taxon>
        <taxon>Sporormia</taxon>
    </lineage>
</organism>
<feature type="region of interest" description="Disordered" evidence="2">
    <location>
        <begin position="1"/>
        <end position="57"/>
    </location>
</feature>
<feature type="compositionally biased region" description="Polar residues" evidence="2">
    <location>
        <begin position="115"/>
        <end position="133"/>
    </location>
</feature>
<evidence type="ECO:0000256" key="1">
    <source>
        <dbReference type="SAM" id="Coils"/>
    </source>
</evidence>
<evidence type="ECO:0000256" key="2">
    <source>
        <dbReference type="SAM" id="MobiDB-lite"/>
    </source>
</evidence>
<feature type="compositionally biased region" description="Polar residues" evidence="2">
    <location>
        <begin position="535"/>
        <end position="547"/>
    </location>
</feature>
<sequence>MLPPRRISSLRPCLQNRRALSVSRAQSSAQRGDRKDAQRSWAQDPEQSSVETDPQNARQAGWLRGIIQRASALYRSTPHEAPRGSHTPQEDAGPAEITDPRQGAQVPSTAELPSVETTVSHSVASGTGSEQTRVQSNVLGAQLDHPDRVDVEDPRAKTEELERVQRELRELREQVRRLQGALSSQPEPPQAPVHALVQENLPKSGPVPSSSVEMLHRIASGDQDPSLLHAFLKRTGLKLLKVNGSRLKISGDEIRTMSPSVRDSLEDIVGRAIPIFKNHLKEAFAESGTKTSGWITAEKYLDRAEADLEYAMTVLRTRGRSRVGTSDPTTLPSPIGQEEPLSGNSLSPDMTSPPAMPEVNTIVLAPRRVSTDQELIHPLKIAKVVIRANANRMVTINWQIREIALPTPSPLISSANKAVRLHMKHFREHCRRDGRLGPKSKPSKLVPNSKQLRDDEAYLATYFLRLKSERQRDAVSSVGVPKRPEIGPHTIGASASSSILDTQQLTQSRNPTSKATSLSSQPSLLEELFPEASLSNDTVTESRTLPSKLQLPQDKPLIRPTKSLDPFKAQLENSKPGAKQQSIKPRTKEESLTVLQLSNCSTELTEADFKRLIPTGKHIEAWVRDGEFSKVIPGRDPLTLERLPFYFLVFKSPESALAYQRNAARLHKLTGLHQPSSIFSAIPPPAGFLEDGEDLQKVLSTYFLRPTSLPLDLRMLPQPYNPTLRDLFDRGGYTPIVPSVSSAGTPIYKVLLHIEGWEPLRDDLYTAFKQHAASNGLRWEFRNGVNGIERLRNVANLKTWSQAVSTLNPRAVNPERVTAAALAASGTAAGREQGGDALDDSADRDLKQTIVNRLYNRWIVEFEDEGAARRFARMWHRRVLPAAKVTWKDVEEPRMVNAEFLW</sequence>
<dbReference type="AlphaFoldDB" id="A0A6A6V5U9"/>
<feature type="coiled-coil region" evidence="1">
    <location>
        <begin position="154"/>
        <end position="181"/>
    </location>
</feature>
<evidence type="ECO:0000313" key="3">
    <source>
        <dbReference type="EMBL" id="KAF2745094.1"/>
    </source>
</evidence>
<feature type="region of interest" description="Disordered" evidence="2">
    <location>
        <begin position="77"/>
        <end position="133"/>
    </location>
</feature>
<proteinExistence type="predicted"/>
<keyword evidence="4" id="KW-1185">Reference proteome</keyword>
<evidence type="ECO:0000313" key="4">
    <source>
        <dbReference type="Proteomes" id="UP000799440"/>
    </source>
</evidence>
<name>A0A6A6V5U9_9PLEO</name>
<feature type="compositionally biased region" description="Polar residues" evidence="2">
    <location>
        <begin position="493"/>
        <end position="516"/>
    </location>
</feature>
<dbReference type="Proteomes" id="UP000799440">
    <property type="component" value="Unassembled WGS sequence"/>
</dbReference>